<dbReference type="HOGENOM" id="CLU_3163987_0_0_9"/>
<evidence type="ECO:0000313" key="1">
    <source>
        <dbReference type="EMBL" id="EDS72527.1"/>
    </source>
</evidence>
<accession>B1C9F6</accession>
<sequence length="47" mass="5633">MLFRFPLNFIVKNLFNILIVLFLEDFLRGKNKNTFFSCKVNKEAVHI</sequence>
<evidence type="ECO:0000313" key="2">
    <source>
        <dbReference type="Proteomes" id="UP000005178"/>
    </source>
</evidence>
<proteinExistence type="predicted"/>
<dbReference type="Proteomes" id="UP000005178">
    <property type="component" value="Unassembled WGS sequence"/>
</dbReference>
<protein>
    <submittedName>
        <fullName evidence="1">Uncharacterized protein</fullName>
    </submittedName>
</protein>
<keyword evidence="2" id="KW-1185">Reference proteome</keyword>
<reference evidence="1" key="1">
    <citation type="submission" date="2008-01" db="EMBL/GenBank/DDBJ databases">
        <authorList>
            <person name="Fulton L."/>
            <person name="Clifton S."/>
            <person name="Fulton B."/>
            <person name="Xu J."/>
            <person name="Minx P."/>
            <person name="Pepin K.H."/>
            <person name="Johnson M."/>
            <person name="Thiruvilangam P."/>
            <person name="Bhonagiri V."/>
            <person name="Nash W.E."/>
            <person name="Mardis E.R."/>
            <person name="Wilson R.K."/>
        </authorList>
    </citation>
    <scope>NUCLEOTIDE SEQUENCE [LARGE SCALE GENOMIC DNA]</scope>
    <source>
        <strain evidence="1">DSM 17244</strain>
    </source>
</reference>
<name>B1C9F6_9FIRM</name>
<dbReference type="EMBL" id="ABIL02000006">
    <property type="protein sequence ID" value="EDS72527.1"/>
    <property type="molecule type" value="Genomic_DNA"/>
</dbReference>
<gene>
    <name evidence="1" type="ORF">ANASTE_02249</name>
</gene>
<comment type="caution">
    <text evidence="1">The sequence shown here is derived from an EMBL/GenBank/DDBJ whole genome shotgun (WGS) entry which is preliminary data.</text>
</comment>
<reference evidence="1" key="2">
    <citation type="submission" date="2013-08" db="EMBL/GenBank/DDBJ databases">
        <title>Draft genome sequence of Anaerofustis stercorihominis (DSM 17244).</title>
        <authorList>
            <person name="Sudarsanam P."/>
            <person name="Ley R."/>
            <person name="Guruge J."/>
            <person name="Turnbaugh P.J."/>
            <person name="Mahowald M."/>
            <person name="Liep D."/>
            <person name="Gordon J."/>
        </authorList>
    </citation>
    <scope>NUCLEOTIDE SEQUENCE</scope>
    <source>
        <strain evidence="1">DSM 17244</strain>
    </source>
</reference>
<organism evidence="1 2">
    <name type="scientific">Anaerofustis stercorihominis DSM 17244</name>
    <dbReference type="NCBI Taxonomy" id="445971"/>
    <lineage>
        <taxon>Bacteria</taxon>
        <taxon>Bacillati</taxon>
        <taxon>Bacillota</taxon>
        <taxon>Clostridia</taxon>
        <taxon>Eubacteriales</taxon>
        <taxon>Eubacteriaceae</taxon>
        <taxon>Anaerofustis</taxon>
    </lineage>
</organism>
<dbReference type="AlphaFoldDB" id="B1C9F6"/>